<feature type="domain" description="SH2" evidence="10">
    <location>
        <begin position="36"/>
        <end position="170"/>
    </location>
</feature>
<protein>
    <recommendedName>
        <fullName evidence="9">Tyrosine-protein kinase</fullName>
        <ecNumber evidence="9">2.7.10.2</ecNumber>
    </recommendedName>
</protein>
<evidence type="ECO:0000259" key="11">
    <source>
        <dbReference type="PROSITE" id="PS50011"/>
    </source>
</evidence>
<keyword evidence="2 8" id="KW-0547">Nucleotide-binding</keyword>
<dbReference type="GO" id="GO:0005524">
    <property type="term" value="F:ATP binding"/>
    <property type="evidence" value="ECO:0007669"/>
    <property type="project" value="UniProtKB-UniRule"/>
</dbReference>
<feature type="domain" description="Protein kinase" evidence="11">
    <location>
        <begin position="183"/>
        <end position="456"/>
    </location>
</feature>
<dbReference type="PRINTS" id="PR00109">
    <property type="entry name" value="TYRKINASE"/>
</dbReference>
<keyword evidence="13" id="KW-1185">Reference proteome</keyword>
<dbReference type="PANTHER" id="PTHR24418">
    <property type="entry name" value="TYROSINE-PROTEIN KINASE"/>
    <property type="match status" value="1"/>
</dbReference>
<accession>A0A8R1DVD9</accession>
<dbReference type="Proteomes" id="UP000005237">
    <property type="component" value="Unassembled WGS sequence"/>
</dbReference>
<organism evidence="12 13">
    <name type="scientific">Caenorhabditis japonica</name>
    <dbReference type="NCBI Taxonomy" id="281687"/>
    <lineage>
        <taxon>Eukaryota</taxon>
        <taxon>Metazoa</taxon>
        <taxon>Ecdysozoa</taxon>
        <taxon>Nematoda</taxon>
        <taxon>Chromadorea</taxon>
        <taxon>Rhabditida</taxon>
        <taxon>Rhabditina</taxon>
        <taxon>Rhabditomorpha</taxon>
        <taxon>Rhabditoidea</taxon>
        <taxon>Rhabditidae</taxon>
        <taxon>Peloderinae</taxon>
        <taxon>Caenorhabditis</taxon>
    </lineage>
</organism>
<evidence type="ECO:0000256" key="8">
    <source>
        <dbReference type="PROSITE-ProRule" id="PRU10141"/>
    </source>
</evidence>
<proteinExistence type="inferred from homology"/>
<dbReference type="PROSITE" id="PS00107">
    <property type="entry name" value="PROTEIN_KINASE_ATP"/>
    <property type="match status" value="1"/>
</dbReference>
<evidence type="ECO:0000256" key="2">
    <source>
        <dbReference type="ARBA" id="ARBA00022741"/>
    </source>
</evidence>
<evidence type="ECO:0000256" key="5">
    <source>
        <dbReference type="ARBA" id="ARBA00023137"/>
    </source>
</evidence>
<dbReference type="InterPro" id="IPR017441">
    <property type="entry name" value="Protein_kinase_ATP_BS"/>
</dbReference>
<evidence type="ECO:0000256" key="3">
    <source>
        <dbReference type="ARBA" id="ARBA00022777"/>
    </source>
</evidence>
<dbReference type="InterPro" id="IPR036860">
    <property type="entry name" value="SH2_dom_sf"/>
</dbReference>
<dbReference type="SMART" id="SM00219">
    <property type="entry name" value="TyrKc"/>
    <property type="match status" value="1"/>
</dbReference>
<dbReference type="Gene3D" id="1.10.510.10">
    <property type="entry name" value="Transferase(Phosphotransferase) domain 1"/>
    <property type="match status" value="1"/>
</dbReference>
<dbReference type="InterPro" id="IPR000719">
    <property type="entry name" value="Prot_kinase_dom"/>
</dbReference>
<keyword evidence="3 9" id="KW-0418">Kinase</keyword>
<evidence type="ECO:0000256" key="9">
    <source>
        <dbReference type="RuleBase" id="RU362096"/>
    </source>
</evidence>
<dbReference type="EnsemblMetazoa" id="CJA13632.1">
    <property type="protein sequence ID" value="CJA13632.1"/>
    <property type="gene ID" value="WBGene00132836"/>
</dbReference>
<dbReference type="SUPFAM" id="SSF56112">
    <property type="entry name" value="Protein kinase-like (PK-like)"/>
    <property type="match status" value="1"/>
</dbReference>
<evidence type="ECO:0000256" key="1">
    <source>
        <dbReference type="ARBA" id="ARBA00022679"/>
    </source>
</evidence>
<dbReference type="SUPFAM" id="SSF55550">
    <property type="entry name" value="SH2 domain"/>
    <property type="match status" value="1"/>
</dbReference>
<keyword evidence="1 9" id="KW-0808">Transferase</keyword>
<comment type="similarity">
    <text evidence="9">Belongs to the protein kinase superfamily. Tyr protein kinase family.</text>
</comment>
<keyword evidence="4 8" id="KW-0067">ATP-binding</keyword>
<dbReference type="InterPro" id="IPR020635">
    <property type="entry name" value="Tyr_kinase_cat_dom"/>
</dbReference>
<dbReference type="InterPro" id="IPR001245">
    <property type="entry name" value="Ser-Thr/Tyr_kinase_cat_dom"/>
</dbReference>
<dbReference type="InterPro" id="IPR050198">
    <property type="entry name" value="Non-receptor_tyrosine_kinases"/>
</dbReference>
<evidence type="ECO:0000259" key="10">
    <source>
        <dbReference type="PROSITE" id="PS50001"/>
    </source>
</evidence>
<evidence type="ECO:0000313" key="12">
    <source>
        <dbReference type="EnsemblMetazoa" id="CJA13632.1"/>
    </source>
</evidence>
<dbReference type="InterPro" id="IPR008266">
    <property type="entry name" value="Tyr_kinase_AS"/>
</dbReference>
<dbReference type="InterPro" id="IPR011009">
    <property type="entry name" value="Kinase-like_dom_sf"/>
</dbReference>
<dbReference type="CDD" id="cd00192">
    <property type="entry name" value="PTKc"/>
    <property type="match status" value="1"/>
</dbReference>
<dbReference type="Pfam" id="PF07714">
    <property type="entry name" value="PK_Tyr_Ser-Thr"/>
    <property type="match status" value="1"/>
</dbReference>
<reference evidence="12" key="2">
    <citation type="submission" date="2022-06" db="UniProtKB">
        <authorList>
            <consortium name="EnsemblMetazoa"/>
        </authorList>
    </citation>
    <scope>IDENTIFICATION</scope>
    <source>
        <strain evidence="12">DF5081</strain>
    </source>
</reference>
<keyword evidence="5 9" id="KW-0829">Tyrosine-protein kinase</keyword>
<name>A0A8R1DVD9_CAEJA</name>
<dbReference type="PROSITE" id="PS00109">
    <property type="entry name" value="PROTEIN_KINASE_TYR"/>
    <property type="match status" value="1"/>
</dbReference>
<evidence type="ECO:0000313" key="13">
    <source>
        <dbReference type="Proteomes" id="UP000005237"/>
    </source>
</evidence>
<keyword evidence="7" id="KW-0727">SH2 domain</keyword>
<dbReference type="EC" id="2.7.10.2" evidence="9"/>
<sequence length="474" mass="54382">MMSIRETASSANIEETRKVERITNEMIEANLIRCSYFHGFVLQELQLILLKTRGDFLLRLSHQPERKEAKSKKAGSNTEVLPLTRVILVLSVNVTCQKMDITKSVYGDLDEKKQKENVDFHVTIEETSGKWTAFYIERRLKFASIDDLISYYKANPIIFKATNVKLIRAIPLQAWELKGQSIDLTPKKLGEGAYGDVYLGRWKEPFCVERKEFYQWCDVAVKTMKNTDSRAALMELMHEARLQLQLKHKNVLAFRGVFLLKKPILLVSEFCELGSLKDHLQKSKVDVDEKLRFCVGSACGLEYIHFKGLIHRDLATRNILVSADKTPKIADFGLAKCGMSYTMRRSTKIPIRYLAPETISSFLYSTKTDVYTFGLVIWEIFHNGQEPYTKAQPHQEKAVSKNVPMKGRDVKELIKKELFVRFNAETPAALQKYVSAKLFVTDETKRPVIGEVTTFLASLAKMDISKDRAFYTLF</sequence>
<dbReference type="FunFam" id="3.30.200.20:FF:000703">
    <property type="entry name" value="Tyrosine-protein kinase"/>
    <property type="match status" value="1"/>
</dbReference>
<reference evidence="13" key="1">
    <citation type="submission" date="2010-08" db="EMBL/GenBank/DDBJ databases">
        <authorList>
            <consortium name="Caenorhabditis japonica Sequencing Consortium"/>
            <person name="Wilson R.K."/>
        </authorList>
    </citation>
    <scope>NUCLEOTIDE SEQUENCE [LARGE SCALE GENOMIC DNA]</scope>
    <source>
        <strain evidence="13">DF5081</strain>
    </source>
</reference>
<feature type="binding site" evidence="8">
    <location>
        <position position="222"/>
    </location>
    <ligand>
        <name>ATP</name>
        <dbReference type="ChEBI" id="CHEBI:30616"/>
    </ligand>
</feature>
<dbReference type="SMART" id="SM00252">
    <property type="entry name" value="SH2"/>
    <property type="match status" value="1"/>
</dbReference>
<dbReference type="PROSITE" id="PS50011">
    <property type="entry name" value="PROTEIN_KINASE_DOM"/>
    <property type="match status" value="1"/>
</dbReference>
<comment type="catalytic activity">
    <reaction evidence="6 9">
        <text>L-tyrosyl-[protein] + ATP = O-phospho-L-tyrosyl-[protein] + ADP + H(+)</text>
        <dbReference type="Rhea" id="RHEA:10596"/>
        <dbReference type="Rhea" id="RHEA-COMP:10136"/>
        <dbReference type="Rhea" id="RHEA-COMP:20101"/>
        <dbReference type="ChEBI" id="CHEBI:15378"/>
        <dbReference type="ChEBI" id="CHEBI:30616"/>
        <dbReference type="ChEBI" id="CHEBI:46858"/>
        <dbReference type="ChEBI" id="CHEBI:61978"/>
        <dbReference type="ChEBI" id="CHEBI:456216"/>
        <dbReference type="EC" id="2.7.10.2"/>
    </reaction>
</comment>
<dbReference type="Gene3D" id="3.30.200.20">
    <property type="entry name" value="Phosphorylase Kinase, domain 1"/>
    <property type="match status" value="1"/>
</dbReference>
<dbReference type="GO" id="GO:0004715">
    <property type="term" value="F:non-membrane spanning protein tyrosine kinase activity"/>
    <property type="evidence" value="ECO:0007669"/>
    <property type="project" value="UniProtKB-EC"/>
</dbReference>
<dbReference type="InterPro" id="IPR000980">
    <property type="entry name" value="SH2"/>
</dbReference>
<evidence type="ECO:0000256" key="6">
    <source>
        <dbReference type="ARBA" id="ARBA00051245"/>
    </source>
</evidence>
<dbReference type="FunFam" id="3.30.505.10:FF:000122">
    <property type="entry name" value="Tyrosine-protein kinase"/>
    <property type="match status" value="1"/>
</dbReference>
<evidence type="ECO:0000256" key="4">
    <source>
        <dbReference type="ARBA" id="ARBA00022840"/>
    </source>
</evidence>
<dbReference type="AlphaFoldDB" id="A0A8R1DVD9"/>
<dbReference type="Gene3D" id="3.30.505.10">
    <property type="entry name" value="SH2 domain"/>
    <property type="match status" value="1"/>
</dbReference>
<evidence type="ECO:0000256" key="7">
    <source>
        <dbReference type="PROSITE-ProRule" id="PRU00191"/>
    </source>
</evidence>
<dbReference type="PROSITE" id="PS50001">
    <property type="entry name" value="SH2"/>
    <property type="match status" value="1"/>
</dbReference>